<keyword evidence="3" id="KW-0812">Transmembrane</keyword>
<keyword evidence="7" id="KW-0999">Mitochondrion inner membrane</keyword>
<comment type="similarity">
    <text evidence="2">Belongs to the apolipoprotein O/MICOS complex subunit Mic27 family.</text>
</comment>
<evidence type="ECO:0000256" key="3">
    <source>
        <dbReference type="ARBA" id="ARBA00022692"/>
    </source>
</evidence>
<gene>
    <name evidence="8" type="ORF">V9T40_009163</name>
</gene>
<proteinExistence type="inferred from homology"/>
<comment type="subcellular location">
    <subcellularLocation>
        <location evidence="7">Mitochondrion inner membrane</location>
    </subcellularLocation>
    <subcellularLocation>
        <location evidence="1">Mitochondrion membrane</location>
    </subcellularLocation>
</comment>
<sequence length="202" mass="22174">MTSNLSSDAAEAKSKVELVRRDALPLYAEVPEYVEKSIEETANPTILEAVKSFRKEGCKVVQAANAVVSRCEKFINTGIAHSYGNYMNAVEYLHEEKNALPRLGAVTGGLLFGYIISFRKGFIKRSLYAITCGTIAASICYPDDAKLYANKSLHSSKKYATIGYHFLNGVTKDLGGFELPTYPLKLLNSDTQGTAKKDDKTN</sequence>
<dbReference type="GO" id="GO:0061617">
    <property type="term" value="C:MICOS complex"/>
    <property type="evidence" value="ECO:0007669"/>
    <property type="project" value="UniProtKB-UniRule"/>
</dbReference>
<dbReference type="EMBL" id="JBBCAQ010000010">
    <property type="protein sequence ID" value="KAK7601722.1"/>
    <property type="molecule type" value="Genomic_DNA"/>
</dbReference>
<evidence type="ECO:0000256" key="4">
    <source>
        <dbReference type="ARBA" id="ARBA00022989"/>
    </source>
</evidence>
<dbReference type="InterPro" id="IPR019166">
    <property type="entry name" value="MIC26/MIC27"/>
</dbReference>
<evidence type="ECO:0000313" key="8">
    <source>
        <dbReference type="EMBL" id="KAK7601722.1"/>
    </source>
</evidence>
<dbReference type="Pfam" id="PF09769">
    <property type="entry name" value="ApoO"/>
    <property type="match status" value="1"/>
</dbReference>
<reference evidence="8 9" key="1">
    <citation type="submission" date="2024-03" db="EMBL/GenBank/DDBJ databases">
        <title>Adaptation during the transition from Ophiocordyceps entomopathogen to insect associate is accompanied by gene loss and intensified selection.</title>
        <authorList>
            <person name="Ward C.M."/>
            <person name="Onetto C.A."/>
            <person name="Borneman A.R."/>
        </authorList>
    </citation>
    <scope>NUCLEOTIDE SEQUENCE [LARGE SCALE GENOMIC DNA]</scope>
    <source>
        <strain evidence="8">AWRI1</strain>
        <tissue evidence="8">Single Adult Female</tissue>
    </source>
</reference>
<protein>
    <recommendedName>
        <fullName evidence="7">MICOS complex subunit</fullName>
    </recommendedName>
</protein>
<dbReference type="AlphaFoldDB" id="A0AAN9TPY8"/>
<dbReference type="GO" id="GO:0042407">
    <property type="term" value="P:cristae formation"/>
    <property type="evidence" value="ECO:0007669"/>
    <property type="project" value="InterPro"/>
</dbReference>
<dbReference type="Proteomes" id="UP001367676">
    <property type="component" value="Unassembled WGS sequence"/>
</dbReference>
<evidence type="ECO:0000256" key="1">
    <source>
        <dbReference type="ARBA" id="ARBA00004325"/>
    </source>
</evidence>
<keyword evidence="6" id="KW-0472">Membrane</keyword>
<comment type="function">
    <text evidence="7">Component of the MICOS complex, a large protein complex of the mitochondrial inner membrane that plays crucial roles in the maintenance of crista junctions, inner membrane architecture, and formation of contact sites to the outer membrane.</text>
</comment>
<dbReference type="InterPro" id="IPR033182">
    <property type="entry name" value="MIC26/MIC27_animal"/>
</dbReference>
<evidence type="ECO:0000256" key="5">
    <source>
        <dbReference type="ARBA" id="ARBA00023128"/>
    </source>
</evidence>
<name>A0AAN9TPY8_9HEMI</name>
<evidence type="ECO:0000256" key="7">
    <source>
        <dbReference type="RuleBase" id="RU363021"/>
    </source>
</evidence>
<dbReference type="PANTHER" id="PTHR14564">
    <property type="entry name" value="MICOS COMPLEX SUBUNIT MIC26 / MIC27 FAMILY MEMBER"/>
    <property type="match status" value="1"/>
</dbReference>
<keyword evidence="5 7" id="KW-0496">Mitochondrion</keyword>
<organism evidence="8 9">
    <name type="scientific">Parthenolecanium corni</name>
    <dbReference type="NCBI Taxonomy" id="536013"/>
    <lineage>
        <taxon>Eukaryota</taxon>
        <taxon>Metazoa</taxon>
        <taxon>Ecdysozoa</taxon>
        <taxon>Arthropoda</taxon>
        <taxon>Hexapoda</taxon>
        <taxon>Insecta</taxon>
        <taxon>Pterygota</taxon>
        <taxon>Neoptera</taxon>
        <taxon>Paraneoptera</taxon>
        <taxon>Hemiptera</taxon>
        <taxon>Sternorrhyncha</taxon>
        <taxon>Coccoidea</taxon>
        <taxon>Coccidae</taxon>
        <taxon>Parthenolecanium</taxon>
    </lineage>
</organism>
<keyword evidence="4" id="KW-1133">Transmembrane helix</keyword>
<keyword evidence="9" id="KW-1185">Reference proteome</keyword>
<evidence type="ECO:0000256" key="2">
    <source>
        <dbReference type="ARBA" id="ARBA00010904"/>
    </source>
</evidence>
<comment type="subunit">
    <text evidence="7">Component of the mitochondrial contact site and cristae organizing system (MICOS) complex.</text>
</comment>
<evidence type="ECO:0000256" key="6">
    <source>
        <dbReference type="ARBA" id="ARBA00023136"/>
    </source>
</evidence>
<accession>A0AAN9TPY8</accession>
<comment type="caution">
    <text evidence="8">The sequence shown here is derived from an EMBL/GenBank/DDBJ whole genome shotgun (WGS) entry which is preliminary data.</text>
</comment>
<evidence type="ECO:0000313" key="9">
    <source>
        <dbReference type="Proteomes" id="UP001367676"/>
    </source>
</evidence>